<evidence type="ECO:0000256" key="1">
    <source>
        <dbReference type="SAM" id="SignalP"/>
    </source>
</evidence>
<gene>
    <name evidence="2" type="ORF">BK123_06635</name>
</gene>
<organism evidence="2 3">
    <name type="scientific">Paenibacillus lautus</name>
    <name type="common">Bacillus lautus</name>
    <dbReference type="NCBI Taxonomy" id="1401"/>
    <lineage>
        <taxon>Bacteria</taxon>
        <taxon>Bacillati</taxon>
        <taxon>Bacillota</taxon>
        <taxon>Bacilli</taxon>
        <taxon>Bacillales</taxon>
        <taxon>Paenibacillaceae</taxon>
        <taxon>Paenibacillus</taxon>
    </lineage>
</organism>
<evidence type="ECO:0000313" key="3">
    <source>
        <dbReference type="Proteomes" id="UP000187074"/>
    </source>
</evidence>
<dbReference type="Proteomes" id="UP000187074">
    <property type="component" value="Unassembled WGS sequence"/>
</dbReference>
<sequence>MKKWLLMISIGALIASLTACGSGEGGKEDKSTTQEGKTVLTLSLTESNPFYRTLEKKFEEKYPDIDLQINAYKTMGEQWGPGEFEKYRTTTNAAMLSGKGMDILQVDSLPLKEYVSKGFLLNMNDLMEQDQTLDKDDLQMNILDGLKLNDGVYTIPLGYSLRVLVGNGDMLGNANVTFDDKTWDWKEFERVSKEVIHKAKESGTDEIYALASYPPEYLFQEMLYENYAAFVEPSAKKASFDSPEFVDLLQQAMKMNDDKIITSDEAKPGNQLFSSTPIMSPINFIEGPYTLFDHPKLMLLPHAGETAGQKGARVFTSTEFAIHAKSPVKDEAWKFIAFLLSEEAQLLQEREGFSMLKSVNEKMINDLQEKVEGGDYKLPNGKQAKVSDEQFTVFKQIVQSADQYVDLDSKVISIAGEESLAYFSGQKTAAEVAKLIQNRVTTYLNE</sequence>
<feature type="signal peptide" evidence="1">
    <location>
        <begin position="1"/>
        <end position="21"/>
    </location>
</feature>
<dbReference type="OrthoDB" id="1992988at2"/>
<dbReference type="SUPFAM" id="SSF53850">
    <property type="entry name" value="Periplasmic binding protein-like II"/>
    <property type="match status" value="1"/>
</dbReference>
<proteinExistence type="predicted"/>
<dbReference type="PANTHER" id="PTHR43649">
    <property type="entry name" value="ARABINOSE-BINDING PROTEIN-RELATED"/>
    <property type="match status" value="1"/>
</dbReference>
<keyword evidence="1" id="KW-0732">Signal</keyword>
<dbReference type="InterPro" id="IPR006059">
    <property type="entry name" value="SBP"/>
</dbReference>
<comment type="caution">
    <text evidence="2">The sequence shown here is derived from an EMBL/GenBank/DDBJ whole genome shotgun (WGS) entry which is preliminary data.</text>
</comment>
<dbReference type="PANTHER" id="PTHR43649:SF12">
    <property type="entry name" value="DIACETYLCHITOBIOSE BINDING PROTEIN DASA"/>
    <property type="match status" value="1"/>
</dbReference>
<protein>
    <submittedName>
        <fullName evidence="2">ABC transporter substrate-binding protein</fullName>
    </submittedName>
</protein>
<accession>A0A1R1B5E0</accession>
<dbReference type="RefSeq" id="WP_076321597.1">
    <property type="nucleotide sequence ID" value="NZ_MRTF01000002.1"/>
</dbReference>
<dbReference type="PROSITE" id="PS51257">
    <property type="entry name" value="PROKAR_LIPOPROTEIN"/>
    <property type="match status" value="1"/>
</dbReference>
<dbReference type="AlphaFoldDB" id="A0A1R1B5E0"/>
<dbReference type="Gene3D" id="3.40.190.10">
    <property type="entry name" value="Periplasmic binding protein-like II"/>
    <property type="match status" value="1"/>
</dbReference>
<name>A0A1R1B5E0_PAELA</name>
<dbReference type="Pfam" id="PF01547">
    <property type="entry name" value="SBP_bac_1"/>
    <property type="match status" value="1"/>
</dbReference>
<reference evidence="2 3" key="1">
    <citation type="submission" date="2016-11" db="EMBL/GenBank/DDBJ databases">
        <title>Paenibacillus species isolates.</title>
        <authorList>
            <person name="Beno S.M."/>
        </authorList>
    </citation>
    <scope>NUCLEOTIDE SEQUENCE [LARGE SCALE GENOMIC DNA]</scope>
    <source>
        <strain evidence="2 3">FSL F4-0100</strain>
    </source>
</reference>
<feature type="chain" id="PRO_5013113767" evidence="1">
    <location>
        <begin position="22"/>
        <end position="446"/>
    </location>
</feature>
<dbReference type="InterPro" id="IPR050490">
    <property type="entry name" value="Bact_solute-bd_prot1"/>
</dbReference>
<dbReference type="EMBL" id="MRTF01000002">
    <property type="protein sequence ID" value="OME94776.1"/>
    <property type="molecule type" value="Genomic_DNA"/>
</dbReference>
<dbReference type="STRING" id="1401.BK123_06635"/>
<evidence type="ECO:0000313" key="2">
    <source>
        <dbReference type="EMBL" id="OME94776.1"/>
    </source>
</evidence>